<comment type="subcellular location">
    <subcellularLocation>
        <location evidence="1">Membrane</location>
    </subcellularLocation>
</comment>
<feature type="domain" description="Glycine zipper 2TM" evidence="3">
    <location>
        <begin position="98"/>
        <end position="139"/>
    </location>
</feature>
<reference evidence="4 5" key="1">
    <citation type="journal article" date="2011" name="J. Bacteriol.">
        <title>Complete genome sequence of the plant pathogen Ralstonia solanacearum strain Po82.</title>
        <authorList>
            <person name="Xu J."/>
            <person name="Zheng H.J."/>
            <person name="Liu L."/>
            <person name="Pan Z.C."/>
            <person name="Prior P."/>
            <person name="Tang B."/>
            <person name="Xu J.S."/>
            <person name="Zhang H."/>
            <person name="Tian Q."/>
            <person name="Zhang L.Q."/>
            <person name="Feng J."/>
        </authorList>
    </citation>
    <scope>NUCLEOTIDE SEQUENCE [LARGE SCALE GENOMIC DNA]</scope>
    <source>
        <strain evidence="4 5">Po82</strain>
    </source>
</reference>
<proteinExistence type="predicted"/>
<accession>F6G3I7</accession>
<evidence type="ECO:0000313" key="4">
    <source>
        <dbReference type="EMBL" id="AEG69755.1"/>
    </source>
</evidence>
<evidence type="ECO:0000256" key="1">
    <source>
        <dbReference type="ARBA" id="ARBA00004370"/>
    </source>
</evidence>
<gene>
    <name evidence="4" type="ordered locus">RSPO_c02459</name>
</gene>
<sequence>MKQERTNAHSLPPIVTLALGEIMKQKRVLAGLGVASLAVLAGCAAPGYGGGYGAGYGGGGGYAPAPAYGGQPQQPGALYGRVESIEPMQAPANSPGILGTIIGGVAGGVLGHQIGGGTGNTVATIGGAALGALAGNQVERAAGAGGQTVYRVMVRLDDGRVATVTQRNPNNLRVGDRAMVANDQATPSY</sequence>
<keyword evidence="4" id="KW-0449">Lipoprotein</keyword>
<protein>
    <submittedName>
        <fullName evidence="4">Putative outer-membrane lipoprotein transmembrane</fullName>
    </submittedName>
</protein>
<keyword evidence="4" id="KW-0812">Transmembrane</keyword>
<evidence type="ECO:0000259" key="3">
    <source>
        <dbReference type="Pfam" id="PF05433"/>
    </source>
</evidence>
<dbReference type="Pfam" id="PF05433">
    <property type="entry name" value="Rick_17kDa_Anti"/>
    <property type="match status" value="1"/>
</dbReference>
<evidence type="ECO:0000256" key="2">
    <source>
        <dbReference type="ARBA" id="ARBA00023136"/>
    </source>
</evidence>
<evidence type="ECO:0000313" key="5">
    <source>
        <dbReference type="Proteomes" id="UP000007953"/>
    </source>
</evidence>
<dbReference type="HOGENOM" id="CLU_090265_0_1_4"/>
<dbReference type="AlphaFoldDB" id="F6G3I7"/>
<dbReference type="PATRIC" id="fig|1031711.3.peg.2404"/>
<dbReference type="KEGG" id="rsn:RSPO_c02459"/>
<keyword evidence="2" id="KW-0472">Membrane</keyword>
<organism evidence="4 5">
    <name type="scientific">Ralstonia solanacearum (strain Po82)</name>
    <dbReference type="NCBI Taxonomy" id="1031711"/>
    <lineage>
        <taxon>Bacteria</taxon>
        <taxon>Pseudomonadati</taxon>
        <taxon>Pseudomonadota</taxon>
        <taxon>Betaproteobacteria</taxon>
        <taxon>Burkholderiales</taxon>
        <taxon>Burkholderiaceae</taxon>
        <taxon>Ralstonia</taxon>
        <taxon>Ralstonia solanacearum species complex</taxon>
    </lineage>
</organism>
<name>F6G3I7_RALS8</name>
<dbReference type="GO" id="GO:0019867">
    <property type="term" value="C:outer membrane"/>
    <property type="evidence" value="ECO:0007669"/>
    <property type="project" value="InterPro"/>
</dbReference>
<dbReference type="eggNOG" id="COG3133">
    <property type="taxonomic scope" value="Bacteria"/>
</dbReference>
<dbReference type="PANTHER" id="PTHR35603:SF2">
    <property type="entry name" value="OUTER MEMBRANE LIPOPROTEIN"/>
    <property type="match status" value="1"/>
</dbReference>
<dbReference type="PANTHER" id="PTHR35603">
    <property type="match status" value="1"/>
</dbReference>
<dbReference type="EMBL" id="CP002819">
    <property type="protein sequence ID" value="AEG69755.1"/>
    <property type="molecule type" value="Genomic_DNA"/>
</dbReference>
<dbReference type="InterPro" id="IPR008816">
    <property type="entry name" value="Gly_zipper_2TM_dom"/>
</dbReference>
<dbReference type="InterPro" id="IPR051407">
    <property type="entry name" value="Bact_OM_lipoprot/Surf_antigen"/>
</dbReference>
<dbReference type="Proteomes" id="UP000007953">
    <property type="component" value="Chromosome"/>
</dbReference>